<organism evidence="3 4">
    <name type="scientific">Commensalibacter intestini</name>
    <dbReference type="NCBI Taxonomy" id="479936"/>
    <lineage>
        <taxon>Bacteria</taxon>
        <taxon>Pseudomonadati</taxon>
        <taxon>Pseudomonadota</taxon>
        <taxon>Alphaproteobacteria</taxon>
        <taxon>Acetobacterales</taxon>
        <taxon>Acetobacteraceae</taxon>
    </lineage>
</organism>
<dbReference type="RefSeq" id="WP_008854700.1">
    <property type="nucleotide sequence ID" value="NZ_JOPB01000008.1"/>
</dbReference>
<dbReference type="Pfam" id="PF03602">
    <property type="entry name" value="Cons_hypoth95"/>
    <property type="match status" value="1"/>
</dbReference>
<dbReference type="InterPro" id="IPR004398">
    <property type="entry name" value="RNA_MeTrfase_RsmD"/>
</dbReference>
<dbReference type="Gene3D" id="3.40.50.150">
    <property type="entry name" value="Vaccinia Virus protein VP39"/>
    <property type="match status" value="1"/>
</dbReference>
<dbReference type="SUPFAM" id="SSF53335">
    <property type="entry name" value="S-adenosyl-L-methionine-dependent methyltransferases"/>
    <property type="match status" value="1"/>
</dbReference>
<comment type="caution">
    <text evidence="3">The sequence shown here is derived from an EMBL/GenBank/DDBJ whole genome shotgun (WGS) entry which is preliminary data.</text>
</comment>
<dbReference type="PANTHER" id="PTHR43542:SF1">
    <property type="entry name" value="METHYLTRANSFERASE"/>
    <property type="match status" value="1"/>
</dbReference>
<keyword evidence="2" id="KW-0808">Transferase</keyword>
<sequence>MRIIAGNYKGTTLYAPMGKETRPTLDRARQTLFDILLHAPWAGKAFIESAIVLDAFAGTGALGLEALSRGAQKAYFFEKNIQTRQVLEKNIQLCRANSISILYKDVIMPPLSNCFCNLIFFDPPYHHKLIPIALEQLQKNQWISADALIVTETAVDEEIQLNPSFSLINERKIGAAHLKFWKNSNMIE</sequence>
<evidence type="ECO:0000313" key="3">
    <source>
        <dbReference type="EMBL" id="OUI78007.1"/>
    </source>
</evidence>
<reference evidence="4" key="1">
    <citation type="submission" date="2014-06" db="EMBL/GenBank/DDBJ databases">
        <authorList>
            <person name="Winans N.J."/>
            <person name="Newell P.D."/>
            <person name="Douglas A.E."/>
        </authorList>
    </citation>
    <scope>NUCLEOTIDE SEQUENCE [LARGE SCALE GENOMIC DNA]</scope>
    <source>
        <strain evidence="4">DmL_052</strain>
    </source>
</reference>
<keyword evidence="1" id="KW-0489">Methyltransferase</keyword>
<dbReference type="GO" id="GO:0008168">
    <property type="term" value="F:methyltransferase activity"/>
    <property type="evidence" value="ECO:0007669"/>
    <property type="project" value="UniProtKB-KW"/>
</dbReference>
<dbReference type="AlphaFoldDB" id="A0A251ZTL2"/>
<keyword evidence="4" id="KW-1185">Reference proteome</keyword>
<evidence type="ECO:0000256" key="2">
    <source>
        <dbReference type="ARBA" id="ARBA00022679"/>
    </source>
</evidence>
<dbReference type="NCBIfam" id="TIGR00095">
    <property type="entry name" value="16S rRNA (guanine(966)-N(2))-methyltransferase RsmD"/>
    <property type="match status" value="1"/>
</dbReference>
<evidence type="ECO:0000313" key="4">
    <source>
        <dbReference type="Proteomes" id="UP000194946"/>
    </source>
</evidence>
<accession>A0A251ZTL2</accession>
<protein>
    <recommendedName>
        <fullName evidence="5">Methyltransferase</fullName>
    </recommendedName>
</protein>
<dbReference type="InterPro" id="IPR029063">
    <property type="entry name" value="SAM-dependent_MTases_sf"/>
</dbReference>
<dbReference type="PIRSF" id="PIRSF004553">
    <property type="entry name" value="CHP00095"/>
    <property type="match status" value="1"/>
</dbReference>
<dbReference type="PANTHER" id="PTHR43542">
    <property type="entry name" value="METHYLTRANSFERASE"/>
    <property type="match status" value="1"/>
</dbReference>
<dbReference type="GO" id="GO:0031167">
    <property type="term" value="P:rRNA methylation"/>
    <property type="evidence" value="ECO:0007669"/>
    <property type="project" value="InterPro"/>
</dbReference>
<dbReference type="CDD" id="cd02440">
    <property type="entry name" value="AdoMet_MTases"/>
    <property type="match status" value="1"/>
</dbReference>
<evidence type="ECO:0008006" key="5">
    <source>
        <dbReference type="Google" id="ProtNLM"/>
    </source>
</evidence>
<gene>
    <name evidence="3" type="ORF">HK18_10675</name>
</gene>
<dbReference type="Proteomes" id="UP000194946">
    <property type="component" value="Unassembled WGS sequence"/>
</dbReference>
<dbReference type="EMBL" id="JOPB01000008">
    <property type="protein sequence ID" value="OUI78007.1"/>
    <property type="molecule type" value="Genomic_DNA"/>
</dbReference>
<proteinExistence type="predicted"/>
<evidence type="ECO:0000256" key="1">
    <source>
        <dbReference type="ARBA" id="ARBA00022603"/>
    </source>
</evidence>
<name>A0A251ZTL2_9PROT</name>